<feature type="compositionally biased region" description="Basic and acidic residues" evidence="1">
    <location>
        <begin position="14"/>
        <end position="29"/>
    </location>
</feature>
<dbReference type="VEuPathDB" id="PlasmoDB:PYYM_1466600"/>
<organism evidence="2 5">
    <name type="scientific">Plasmodium yoelii</name>
    <dbReference type="NCBI Taxonomy" id="5861"/>
    <lineage>
        <taxon>Eukaryota</taxon>
        <taxon>Sar</taxon>
        <taxon>Alveolata</taxon>
        <taxon>Apicomplexa</taxon>
        <taxon>Aconoidasida</taxon>
        <taxon>Haemosporida</taxon>
        <taxon>Plasmodiidae</taxon>
        <taxon>Plasmodium</taxon>
        <taxon>Plasmodium (Vinckeia)</taxon>
    </lineage>
</organism>
<feature type="region of interest" description="Disordered" evidence="1">
    <location>
        <begin position="164"/>
        <end position="200"/>
    </location>
</feature>
<dbReference type="AlphaFoldDB" id="A0A078KGH1"/>
<dbReference type="KEGG" id="pyo:PY17X_1465200"/>
<dbReference type="RefSeq" id="XP_022813067.1">
    <property type="nucleotide sequence ID" value="XM_022957725.1"/>
</dbReference>
<evidence type="ECO:0000256" key="1">
    <source>
        <dbReference type="SAM" id="MobiDB-lite"/>
    </source>
</evidence>
<feature type="region of interest" description="Disordered" evidence="1">
    <location>
        <begin position="507"/>
        <end position="583"/>
    </location>
</feature>
<dbReference type="GeneID" id="3829935"/>
<evidence type="ECO:0000313" key="2">
    <source>
        <dbReference type="EMBL" id="CDU20995.1"/>
    </source>
</evidence>
<evidence type="ECO:0000313" key="3">
    <source>
        <dbReference type="EMBL" id="VTZ81961.1"/>
    </source>
</evidence>
<dbReference type="OrthoDB" id="392657at2759"/>
<dbReference type="OMA" id="YDENHTT"/>
<reference evidence="2" key="3">
    <citation type="submission" date="2014-05" db="EMBL/GenBank/DDBJ databases">
        <authorList>
            <person name="Aslett A.Martin."/>
            <person name="De Silva Nishadi"/>
        </authorList>
    </citation>
    <scope>NUCLEOTIDE SEQUENCE</scope>
    <source>
        <strain evidence="2">YM</strain>
    </source>
</reference>
<proteinExistence type="predicted"/>
<gene>
    <name evidence="3" type="ORF">PY17X_1465200</name>
    <name evidence="2" type="ORF">PYYM_1466600</name>
</gene>
<reference evidence="4 5" key="1">
    <citation type="journal article" date="2014" name="BMC Biol.">
        <title>A comprehensive evaluation of rodent malaria parasite genomes and gene expression.</title>
        <authorList>
            <person name="Otto T.D."/>
            <person name="Bohme U."/>
            <person name="Jackson A.P."/>
            <person name="Hunt M."/>
            <person name="Franke-Fayard B."/>
            <person name="Hoeijmakers W.A."/>
            <person name="Religa A.A."/>
            <person name="Robertson L."/>
            <person name="Sanders M."/>
            <person name="Ogun S.A."/>
            <person name="Cunningham D."/>
            <person name="Erhart A."/>
            <person name="Billker O."/>
            <person name="Khan S.M."/>
            <person name="Stunnenberg H.G."/>
            <person name="Langhorne J."/>
            <person name="Holder A.A."/>
            <person name="Waters A.P."/>
            <person name="Newbold C.I."/>
            <person name="Pain A."/>
            <person name="Berriman M."/>
            <person name="Janse C.J."/>
        </authorList>
    </citation>
    <scope>NUCLEOTIDE SEQUENCE [LARGE SCALE GENOMIC DNA]</scope>
    <source>
        <strain evidence="3 4">17X</strain>
        <strain evidence="2 5">YM</strain>
    </source>
</reference>
<dbReference type="Proteomes" id="UP000072874">
    <property type="component" value="Chromosome 14"/>
</dbReference>
<sequence>MKKSKAETTPSKNNKCENPVDSKDEKDSISKYPTASVPNELVDYVYFVNYRAVVVKTKHYYATQNSYILFGDVFKIYNLKGEIKKIHAFFPGDQNNLSDTLIMLKTTIIAVTTSKAEALRVADEIEMICKICHKKRKATKFSIEGFLRKVRCDTCRVKPKHFINKNNTNNNTTTTTTNNNNNTKQKNNNYKNEPNHDSIQSKKNCISCSTITENYSNSYNNTNSRLNLNTNKNIPTSNNENRHNVNSSNIQDKINITNYINDGNTITINNTINKEHSCQYNTKFNSNNNNTTNSIVKNFCFNNNIESYNTSALLCDNNINTNDSVSNNVTGSNKSINNPNDYKNKDEIVNMIIELIKYISWMQKALIKAAKGNNYSIDNSEINIDKISQIVYSAQLLCNKLLRQKSLLDISNNNNTPTISSLLPFYNNQNNNITMETNSNPVNTSGTATTSNTATASTATANDVNIKPKYSNLYAQKINTINKQNEINNPNSSNIFTNFINQNNITTSNNTNGITRNPRTCILNPHGNNNNNIEAGDNPSGNNNTSSNNGNTNCSENSNTTTNDNNNNNNINETNDKKSRNNKNINNKIINEIETTDNINNSINPNNHNDINNNINSINNINSNLDIENINNYNNMNCNVIPYHANNCQVNCLTSLQSDRNYTRLTPFIKNENNYLCLNNKNNDFTNLVTSKTNYYNDKQDIVFSTLSKQYNSNISFTNINNTVSNFYKAVAKNYNIGDTILNFEK</sequence>
<dbReference type="VEuPathDB" id="PlasmoDB:Py17XNL_001401473"/>
<dbReference type="VEuPathDB" id="PlasmoDB:PY02788"/>
<dbReference type="EMBL" id="LM993668">
    <property type="protein sequence ID" value="VTZ81961.1"/>
    <property type="molecule type" value="Genomic_DNA"/>
</dbReference>
<protein>
    <submittedName>
        <fullName evidence="2">Uncharacterized protein</fullName>
    </submittedName>
</protein>
<name>A0A078KGH1_PLAYE</name>
<reference evidence="3" key="2">
    <citation type="submission" date="2014-05" db="EMBL/GenBank/DDBJ databases">
        <authorList>
            <person name="Aslett M.A."/>
            <person name="De Silva N."/>
        </authorList>
    </citation>
    <scope>NUCLEOTIDE SEQUENCE</scope>
    <source>
        <strain evidence="3">17X</strain>
    </source>
</reference>
<feature type="compositionally biased region" description="Low complexity" evidence="1">
    <location>
        <begin position="507"/>
        <end position="517"/>
    </location>
</feature>
<feature type="compositionally biased region" description="Low complexity" evidence="1">
    <location>
        <begin position="164"/>
        <end position="192"/>
    </location>
</feature>
<feature type="compositionally biased region" description="Low complexity" evidence="1">
    <location>
        <begin position="528"/>
        <end position="573"/>
    </location>
</feature>
<dbReference type="EMBL" id="LK934642">
    <property type="protein sequence ID" value="CDU20995.1"/>
    <property type="molecule type" value="Genomic_DNA"/>
</dbReference>
<accession>A0A078KGH1</accession>
<dbReference type="Proteomes" id="UP000072904">
    <property type="component" value="Chromosome 14"/>
</dbReference>
<evidence type="ECO:0000313" key="5">
    <source>
        <dbReference type="Proteomes" id="UP000072904"/>
    </source>
</evidence>
<reference evidence="3" key="4">
    <citation type="submission" date="2019-05" db="EMBL/GenBank/DDBJ databases">
        <authorList>
            <consortium name="Pathogen Informatics"/>
        </authorList>
    </citation>
    <scope>NUCLEOTIDE SEQUENCE</scope>
    <source>
        <strain evidence="3">17X</strain>
    </source>
</reference>
<evidence type="ECO:0000313" key="4">
    <source>
        <dbReference type="Proteomes" id="UP000072874"/>
    </source>
</evidence>
<dbReference type="VEuPathDB" id="PlasmoDB:PY17X_1465200"/>
<feature type="region of interest" description="Disordered" evidence="1">
    <location>
        <begin position="1"/>
        <end position="31"/>
    </location>
</feature>